<protein>
    <submittedName>
        <fullName evidence="2">NADH dehydrogenase subunit E</fullName>
        <ecNumber evidence="2">1.6.99.5</ecNumber>
    </submittedName>
</protein>
<keyword evidence="2" id="KW-0560">Oxidoreductase</keyword>
<sequence length="131" mass="13969">MGGDAIFDRLKEHLGVGHDETTSDGVVTLQHIECNAACDYAPVVMVNWEFFDNQTPESARELVDSLRSDTPKAPTRGAPLCGFRQTSRILAGLPDQRPDEGQGGPGAPTLAGLQVARKNDMQAPPTPGADE</sequence>
<feature type="region of interest" description="Disordered" evidence="1">
    <location>
        <begin position="90"/>
        <end position="131"/>
    </location>
</feature>
<dbReference type="GO" id="GO:0003954">
    <property type="term" value="F:NADH dehydrogenase activity"/>
    <property type="evidence" value="ECO:0007669"/>
    <property type="project" value="TreeGrafter"/>
</dbReference>
<gene>
    <name evidence="2" type="primary">nuoE</name>
    <name evidence="2" type="ORF">ERS007739_02094</name>
</gene>
<dbReference type="SUPFAM" id="SSF52833">
    <property type="entry name" value="Thioredoxin-like"/>
    <property type="match status" value="1"/>
</dbReference>
<dbReference type="CDD" id="cd03064">
    <property type="entry name" value="TRX_Fd_NuoE"/>
    <property type="match status" value="1"/>
</dbReference>
<reference evidence="3" key="1">
    <citation type="submission" date="2015-03" db="EMBL/GenBank/DDBJ databases">
        <authorList>
            <consortium name="Pathogen Informatics"/>
        </authorList>
    </citation>
    <scope>NUCLEOTIDE SEQUENCE [LARGE SCALE GENOMIC DNA]</scope>
    <source>
        <strain evidence="3">N09902308</strain>
    </source>
</reference>
<organism evidence="2 3">
    <name type="scientific">Mycobacterium tuberculosis</name>
    <dbReference type="NCBI Taxonomy" id="1773"/>
    <lineage>
        <taxon>Bacteria</taxon>
        <taxon>Bacillati</taxon>
        <taxon>Actinomycetota</taxon>
        <taxon>Actinomycetes</taxon>
        <taxon>Mycobacteriales</taxon>
        <taxon>Mycobacteriaceae</taxon>
        <taxon>Mycobacterium</taxon>
        <taxon>Mycobacterium tuberculosis complex</taxon>
    </lineage>
</organism>
<dbReference type="PANTHER" id="PTHR10371:SF3">
    <property type="entry name" value="NADH DEHYDROGENASE [UBIQUINONE] FLAVOPROTEIN 2, MITOCHONDRIAL"/>
    <property type="match status" value="1"/>
</dbReference>
<evidence type="ECO:0000313" key="3">
    <source>
        <dbReference type="Proteomes" id="UP000039021"/>
    </source>
</evidence>
<dbReference type="Pfam" id="PF01257">
    <property type="entry name" value="2Fe-2S_thioredx"/>
    <property type="match status" value="1"/>
</dbReference>
<dbReference type="AlphaFoldDB" id="A0A916P7Z3"/>
<proteinExistence type="predicted"/>
<dbReference type="Gene3D" id="3.40.30.10">
    <property type="entry name" value="Glutaredoxin"/>
    <property type="match status" value="1"/>
</dbReference>
<dbReference type="Proteomes" id="UP000039021">
    <property type="component" value="Unassembled WGS sequence"/>
</dbReference>
<evidence type="ECO:0000313" key="2">
    <source>
        <dbReference type="EMBL" id="COY07863.1"/>
    </source>
</evidence>
<dbReference type="PROSITE" id="PS01099">
    <property type="entry name" value="COMPLEX1_24K"/>
    <property type="match status" value="1"/>
</dbReference>
<dbReference type="PIRSF" id="PIRSF000216">
    <property type="entry name" value="NADH_DH_24kDa"/>
    <property type="match status" value="1"/>
</dbReference>
<comment type="caution">
    <text evidence="2">The sequence shown here is derived from an EMBL/GenBank/DDBJ whole genome shotgun (WGS) entry which is preliminary data.</text>
</comment>
<name>A0A916P7Z3_MYCTX</name>
<dbReference type="PANTHER" id="PTHR10371">
    <property type="entry name" value="NADH DEHYDROGENASE UBIQUINONE FLAVOPROTEIN 2, MITOCHONDRIAL"/>
    <property type="match status" value="1"/>
</dbReference>
<dbReference type="InterPro" id="IPR002023">
    <property type="entry name" value="NuoE-like"/>
</dbReference>
<dbReference type="InterPro" id="IPR036249">
    <property type="entry name" value="Thioredoxin-like_sf"/>
</dbReference>
<dbReference type="EMBL" id="CSBK01000907">
    <property type="protein sequence ID" value="COY07863.1"/>
    <property type="molecule type" value="Genomic_DNA"/>
</dbReference>
<evidence type="ECO:0000256" key="1">
    <source>
        <dbReference type="SAM" id="MobiDB-lite"/>
    </source>
</evidence>
<accession>A0A916P7Z3</accession>
<dbReference type="EC" id="1.6.99.5" evidence="2"/>
<dbReference type="InterPro" id="IPR042128">
    <property type="entry name" value="NuoE_dom"/>
</dbReference>